<reference evidence="2 3" key="1">
    <citation type="submission" date="2024-02" db="EMBL/GenBank/DDBJ databases">
        <title>de novo genome assembly of Solanum bulbocastanum strain 11H21.</title>
        <authorList>
            <person name="Hosaka A.J."/>
        </authorList>
    </citation>
    <scope>NUCLEOTIDE SEQUENCE [LARGE SCALE GENOMIC DNA]</scope>
    <source>
        <tissue evidence="2">Young leaves</tissue>
    </source>
</reference>
<name>A0AAN8UC13_SOLBU</name>
<comment type="caution">
    <text evidence="2">The sequence shown here is derived from an EMBL/GenBank/DDBJ whole genome shotgun (WGS) entry which is preliminary data.</text>
</comment>
<protein>
    <submittedName>
        <fullName evidence="2">Uncharacterized protein</fullName>
    </submittedName>
</protein>
<evidence type="ECO:0000313" key="3">
    <source>
        <dbReference type="Proteomes" id="UP001371456"/>
    </source>
</evidence>
<organism evidence="2 3">
    <name type="scientific">Solanum bulbocastanum</name>
    <name type="common">Wild potato</name>
    <dbReference type="NCBI Taxonomy" id="147425"/>
    <lineage>
        <taxon>Eukaryota</taxon>
        <taxon>Viridiplantae</taxon>
        <taxon>Streptophyta</taxon>
        <taxon>Embryophyta</taxon>
        <taxon>Tracheophyta</taxon>
        <taxon>Spermatophyta</taxon>
        <taxon>Magnoliopsida</taxon>
        <taxon>eudicotyledons</taxon>
        <taxon>Gunneridae</taxon>
        <taxon>Pentapetalae</taxon>
        <taxon>asterids</taxon>
        <taxon>lamiids</taxon>
        <taxon>Solanales</taxon>
        <taxon>Solanaceae</taxon>
        <taxon>Solanoideae</taxon>
        <taxon>Solaneae</taxon>
        <taxon>Solanum</taxon>
    </lineage>
</organism>
<proteinExistence type="predicted"/>
<dbReference type="AlphaFoldDB" id="A0AAN8UC13"/>
<evidence type="ECO:0000313" key="2">
    <source>
        <dbReference type="EMBL" id="KAK6803750.1"/>
    </source>
</evidence>
<feature type="compositionally biased region" description="Polar residues" evidence="1">
    <location>
        <begin position="1"/>
        <end position="19"/>
    </location>
</feature>
<dbReference type="Proteomes" id="UP001371456">
    <property type="component" value="Unassembled WGS sequence"/>
</dbReference>
<dbReference type="EMBL" id="JBANQN010000001">
    <property type="protein sequence ID" value="KAK6803750.1"/>
    <property type="molecule type" value="Genomic_DNA"/>
</dbReference>
<feature type="region of interest" description="Disordered" evidence="1">
    <location>
        <begin position="1"/>
        <end position="34"/>
    </location>
</feature>
<sequence length="50" mass="5769">MTMTPYLVTVTSPTSTQEPPNEKERMEEDPPPKHSFAKVLMDEQLEINHN</sequence>
<evidence type="ECO:0000256" key="1">
    <source>
        <dbReference type="SAM" id="MobiDB-lite"/>
    </source>
</evidence>
<accession>A0AAN8UC13</accession>
<keyword evidence="3" id="KW-1185">Reference proteome</keyword>
<feature type="compositionally biased region" description="Basic and acidic residues" evidence="1">
    <location>
        <begin position="20"/>
        <end position="32"/>
    </location>
</feature>
<gene>
    <name evidence="2" type="ORF">RDI58_001534</name>
</gene>